<dbReference type="GO" id="GO:0008270">
    <property type="term" value="F:zinc ion binding"/>
    <property type="evidence" value="ECO:0007669"/>
    <property type="project" value="TreeGrafter"/>
</dbReference>
<reference evidence="6" key="1">
    <citation type="submission" date="2023-10" db="EMBL/GenBank/DDBJ databases">
        <authorList>
            <person name="Noh H."/>
        </authorList>
    </citation>
    <scope>NUCLEOTIDE SEQUENCE</scope>
    <source>
        <strain evidence="6">DUCC4014</strain>
    </source>
</reference>
<dbReference type="AlphaFoldDB" id="A0AAF0Y4L8"/>
<name>A0AAF0Y4L8_9TREE</name>
<gene>
    <name evidence="6" type="primary">SPCC1672.03c</name>
    <name evidence="6" type="ORF">LOC62_01G001719</name>
</gene>
<dbReference type="GO" id="GO:0046098">
    <property type="term" value="P:guanine metabolic process"/>
    <property type="evidence" value="ECO:0007669"/>
    <property type="project" value="TreeGrafter"/>
</dbReference>
<keyword evidence="3" id="KW-0378">Hydrolase</keyword>
<dbReference type="InterPro" id="IPR006680">
    <property type="entry name" value="Amidohydro-rel"/>
</dbReference>
<dbReference type="SUPFAM" id="SSF51556">
    <property type="entry name" value="Metallo-dependent hydrolases"/>
    <property type="match status" value="1"/>
</dbReference>
<accession>A0AAF0Y4L8</accession>
<keyword evidence="2" id="KW-0479">Metal-binding</keyword>
<dbReference type="Pfam" id="PF01979">
    <property type="entry name" value="Amidohydro_1"/>
    <property type="match status" value="1"/>
</dbReference>
<keyword evidence="7" id="KW-1185">Reference proteome</keyword>
<sequence length="454" mass="47945">MTQNGLLDASSSSRGTSTATAYHGPVVHSLSLTQLEVLPSALLVVSDGRVVSLDKDVARADVSHLLASRGVSADIVHVDEGFLCPGLIDTHTHAPQYPNNGLGGSLELLPWLQTLTFPLETRFSDLTLARRIFSQVIDRTLAAGTTTSCYYSTLHVDASVLLAQLCAEAGQRAFVGRCSMNRFCSDDYVEASTASSMASTKAFLAQVSSLPSIVKPILTPRFAISCTPDLLSALGELAAQTGLPIQTHIAENTSECAEIRRLFPASATYAGVYAAHGLLTPRTILAHAVHLDDAERDVIASHGAGISHCPASNTNLNSGAARVLDMLAHGIKVGLGSDCSGGCSLGILPQIRDARTVSRSLAFEGLAERGLSIAELFHMATLGGASLCGFDDVGNFAPGAQFDALWVKPRSPGMWVEDGEAVESVFEKWLFTGDDRDIATVWVQGRRVAGAEKA</sequence>
<dbReference type="Gene3D" id="2.30.40.10">
    <property type="entry name" value="Urease, subunit C, domain 1"/>
    <property type="match status" value="1"/>
</dbReference>
<dbReference type="GeneID" id="87804974"/>
<dbReference type="Gene3D" id="3.20.20.140">
    <property type="entry name" value="Metal-dependent hydrolases"/>
    <property type="match status" value="1"/>
</dbReference>
<organism evidence="6 7">
    <name type="scientific">Vanrija pseudolonga</name>
    <dbReference type="NCBI Taxonomy" id="143232"/>
    <lineage>
        <taxon>Eukaryota</taxon>
        <taxon>Fungi</taxon>
        <taxon>Dikarya</taxon>
        <taxon>Basidiomycota</taxon>
        <taxon>Agaricomycotina</taxon>
        <taxon>Tremellomycetes</taxon>
        <taxon>Trichosporonales</taxon>
        <taxon>Trichosporonaceae</taxon>
        <taxon>Vanrija</taxon>
    </lineage>
</organism>
<comment type="cofactor">
    <cofactor evidence="1">
        <name>Zn(2+)</name>
        <dbReference type="ChEBI" id="CHEBI:29105"/>
    </cofactor>
</comment>
<keyword evidence="4" id="KW-0862">Zinc</keyword>
<evidence type="ECO:0000256" key="1">
    <source>
        <dbReference type="ARBA" id="ARBA00001947"/>
    </source>
</evidence>
<evidence type="ECO:0000256" key="3">
    <source>
        <dbReference type="ARBA" id="ARBA00022801"/>
    </source>
</evidence>
<feature type="domain" description="Amidohydrolase-related" evidence="5">
    <location>
        <begin position="82"/>
        <end position="448"/>
    </location>
</feature>
<evidence type="ECO:0000256" key="2">
    <source>
        <dbReference type="ARBA" id="ARBA00022723"/>
    </source>
</evidence>
<dbReference type="EMBL" id="CP086714">
    <property type="protein sequence ID" value="WOO78169.1"/>
    <property type="molecule type" value="Genomic_DNA"/>
</dbReference>
<evidence type="ECO:0000256" key="4">
    <source>
        <dbReference type="ARBA" id="ARBA00022833"/>
    </source>
</evidence>
<dbReference type="GO" id="GO:0005829">
    <property type="term" value="C:cytosol"/>
    <property type="evidence" value="ECO:0007669"/>
    <property type="project" value="TreeGrafter"/>
</dbReference>
<dbReference type="InterPro" id="IPR051607">
    <property type="entry name" value="Metallo-dep_hydrolases"/>
</dbReference>
<evidence type="ECO:0000313" key="7">
    <source>
        <dbReference type="Proteomes" id="UP000827549"/>
    </source>
</evidence>
<protein>
    <submittedName>
        <fullName evidence="6">Guanine deaminase</fullName>
    </submittedName>
</protein>
<dbReference type="RefSeq" id="XP_062624201.1">
    <property type="nucleotide sequence ID" value="XM_062768217.1"/>
</dbReference>
<evidence type="ECO:0000259" key="5">
    <source>
        <dbReference type="Pfam" id="PF01979"/>
    </source>
</evidence>
<dbReference type="Proteomes" id="UP000827549">
    <property type="component" value="Chromosome 1"/>
</dbReference>
<evidence type="ECO:0000313" key="6">
    <source>
        <dbReference type="EMBL" id="WOO78169.1"/>
    </source>
</evidence>
<dbReference type="InterPro" id="IPR032466">
    <property type="entry name" value="Metal_Hydrolase"/>
</dbReference>
<dbReference type="PANTHER" id="PTHR11271:SF49">
    <property type="entry name" value="GUANINE DEAMINASE"/>
    <property type="match status" value="1"/>
</dbReference>
<dbReference type="InterPro" id="IPR011059">
    <property type="entry name" value="Metal-dep_hydrolase_composite"/>
</dbReference>
<dbReference type="GO" id="GO:0008892">
    <property type="term" value="F:guanine deaminase activity"/>
    <property type="evidence" value="ECO:0007669"/>
    <property type="project" value="TreeGrafter"/>
</dbReference>
<dbReference type="PANTHER" id="PTHR11271">
    <property type="entry name" value="GUANINE DEAMINASE"/>
    <property type="match status" value="1"/>
</dbReference>
<dbReference type="SUPFAM" id="SSF51338">
    <property type="entry name" value="Composite domain of metallo-dependent hydrolases"/>
    <property type="match status" value="1"/>
</dbReference>
<proteinExistence type="predicted"/>